<feature type="region of interest" description="Disordered" evidence="1">
    <location>
        <begin position="30"/>
        <end position="64"/>
    </location>
</feature>
<sequence length="148" mass="16162">MEEEPMETTEYIHGRRPAASSVGEWLAAYNRGSDVGPHDPYGEGKDPYGTTDEEEEDDNPNKEEAGVITPATHYFIHCSPPTLPQCAVPVRRVVMASHLQRNFLAAQPLTYRGASNVATQVVFVPWTRQLTISSYVGSGGRAGSWAVA</sequence>
<proteinExistence type="predicted"/>
<dbReference type="AlphaFoldDB" id="A0AAE0BRL3"/>
<organism evidence="2 3">
    <name type="scientific">Cymbomonas tetramitiformis</name>
    <dbReference type="NCBI Taxonomy" id="36881"/>
    <lineage>
        <taxon>Eukaryota</taxon>
        <taxon>Viridiplantae</taxon>
        <taxon>Chlorophyta</taxon>
        <taxon>Pyramimonadophyceae</taxon>
        <taxon>Pyramimonadales</taxon>
        <taxon>Pyramimonadaceae</taxon>
        <taxon>Cymbomonas</taxon>
    </lineage>
</organism>
<evidence type="ECO:0000313" key="2">
    <source>
        <dbReference type="EMBL" id="KAK3241412.1"/>
    </source>
</evidence>
<reference evidence="2 3" key="1">
    <citation type="journal article" date="2015" name="Genome Biol. Evol.">
        <title>Comparative Genomics of a Bacterivorous Green Alga Reveals Evolutionary Causalities and Consequences of Phago-Mixotrophic Mode of Nutrition.</title>
        <authorList>
            <person name="Burns J.A."/>
            <person name="Paasch A."/>
            <person name="Narechania A."/>
            <person name="Kim E."/>
        </authorList>
    </citation>
    <scope>NUCLEOTIDE SEQUENCE [LARGE SCALE GENOMIC DNA]</scope>
    <source>
        <strain evidence="2 3">PLY_AMNH</strain>
    </source>
</reference>
<dbReference type="Proteomes" id="UP001190700">
    <property type="component" value="Unassembled WGS sequence"/>
</dbReference>
<keyword evidence="3" id="KW-1185">Reference proteome</keyword>
<accession>A0AAE0BRL3</accession>
<gene>
    <name evidence="2" type="ORF">CYMTET_48828</name>
</gene>
<comment type="caution">
    <text evidence="2">The sequence shown here is derived from an EMBL/GenBank/DDBJ whole genome shotgun (WGS) entry which is preliminary data.</text>
</comment>
<feature type="compositionally biased region" description="Basic and acidic residues" evidence="1">
    <location>
        <begin position="36"/>
        <end position="46"/>
    </location>
</feature>
<evidence type="ECO:0000313" key="3">
    <source>
        <dbReference type="Proteomes" id="UP001190700"/>
    </source>
</evidence>
<dbReference type="EMBL" id="LGRX02033398">
    <property type="protein sequence ID" value="KAK3241412.1"/>
    <property type="molecule type" value="Genomic_DNA"/>
</dbReference>
<name>A0AAE0BRL3_9CHLO</name>
<evidence type="ECO:0000256" key="1">
    <source>
        <dbReference type="SAM" id="MobiDB-lite"/>
    </source>
</evidence>
<protein>
    <submittedName>
        <fullName evidence="2">Uncharacterized protein</fullName>
    </submittedName>
</protein>